<dbReference type="PROSITE" id="PS50089">
    <property type="entry name" value="ZF_RING_2"/>
    <property type="match status" value="1"/>
</dbReference>
<keyword evidence="1 3" id="KW-0863">Zinc-finger</keyword>
<evidence type="ECO:0000256" key="3">
    <source>
        <dbReference type="PROSITE-ProRule" id="PRU00175"/>
    </source>
</evidence>
<dbReference type="SUPFAM" id="SSF57850">
    <property type="entry name" value="RING/U-box"/>
    <property type="match status" value="1"/>
</dbReference>
<keyword evidence="1 3" id="KW-0479">Metal-binding</keyword>
<keyword evidence="2" id="KW-0862">Zinc</keyword>
<feature type="domain" description="RING-type" evidence="4">
    <location>
        <begin position="111"/>
        <end position="147"/>
    </location>
</feature>
<dbReference type="Gene3D" id="3.30.40.10">
    <property type="entry name" value="Zinc/RING finger domain, C3HC4 (zinc finger)"/>
    <property type="match status" value="1"/>
</dbReference>
<sequence length="253" mass="29104">MAVSVRNEIESSEKNDMLIGEGTRRHEDESALIISLQGEEAKANFSLRWSKSDVVLPSYVWETNAVFHFWVALLFTSTHNFLMRTSPYKQPLFERFTQVLFQVFYLTMSTCTACSEALSFTSPSVINRCGHVFHESCGFRISFCPSCPETMADLEKIYFSVFSFDNENLPDGLTEAKAKIEELNVENVSLRDAPDSKTLPEIIREKLILREEDVLTLMMTVEEELRAVRERNRAMLQESEQDMLELLLSLEED</sequence>
<gene>
    <name evidence="5" type="ORF">L596_016881</name>
</gene>
<dbReference type="EMBL" id="AZBU02000004">
    <property type="protein sequence ID" value="TKR83259.1"/>
    <property type="molecule type" value="Genomic_DNA"/>
</dbReference>
<accession>A0A4U5NJA0</accession>
<name>A0A4U5NJA0_STECR</name>
<dbReference type="SMART" id="SM00184">
    <property type="entry name" value="RING"/>
    <property type="match status" value="1"/>
</dbReference>
<reference evidence="5 6" key="1">
    <citation type="journal article" date="2015" name="Genome Biol.">
        <title>Comparative genomics of Steinernema reveals deeply conserved gene regulatory networks.</title>
        <authorList>
            <person name="Dillman A.R."/>
            <person name="Macchietto M."/>
            <person name="Porter C.F."/>
            <person name="Rogers A."/>
            <person name="Williams B."/>
            <person name="Antoshechkin I."/>
            <person name="Lee M.M."/>
            <person name="Goodwin Z."/>
            <person name="Lu X."/>
            <person name="Lewis E.E."/>
            <person name="Goodrich-Blair H."/>
            <person name="Stock S.P."/>
            <person name="Adams B.J."/>
            <person name="Sternberg P.W."/>
            <person name="Mortazavi A."/>
        </authorList>
    </citation>
    <scope>NUCLEOTIDE SEQUENCE [LARGE SCALE GENOMIC DNA]</scope>
    <source>
        <strain evidence="5 6">ALL</strain>
    </source>
</reference>
<protein>
    <recommendedName>
        <fullName evidence="4">RING-type domain-containing protein</fullName>
    </recommendedName>
</protein>
<evidence type="ECO:0000256" key="1">
    <source>
        <dbReference type="ARBA" id="ARBA00022771"/>
    </source>
</evidence>
<dbReference type="InterPro" id="IPR001841">
    <property type="entry name" value="Znf_RING"/>
</dbReference>
<evidence type="ECO:0000313" key="5">
    <source>
        <dbReference type="EMBL" id="TKR83259.1"/>
    </source>
</evidence>
<reference evidence="5 6" key="2">
    <citation type="journal article" date="2019" name="G3 (Bethesda)">
        <title>Hybrid Assembly of the Genome of the Entomopathogenic Nematode Steinernema carpocapsae Identifies the X-Chromosome.</title>
        <authorList>
            <person name="Serra L."/>
            <person name="Macchietto M."/>
            <person name="Macias-Munoz A."/>
            <person name="McGill C.J."/>
            <person name="Rodriguez I.M."/>
            <person name="Rodriguez B."/>
            <person name="Murad R."/>
            <person name="Mortazavi A."/>
        </authorList>
    </citation>
    <scope>NUCLEOTIDE SEQUENCE [LARGE SCALE GENOMIC DNA]</scope>
    <source>
        <strain evidence="5 6">ALL</strain>
    </source>
</reference>
<evidence type="ECO:0000256" key="2">
    <source>
        <dbReference type="ARBA" id="ARBA00022833"/>
    </source>
</evidence>
<proteinExistence type="predicted"/>
<dbReference type="Proteomes" id="UP000298663">
    <property type="component" value="Unassembled WGS sequence"/>
</dbReference>
<keyword evidence="6" id="KW-1185">Reference proteome</keyword>
<comment type="caution">
    <text evidence="5">The sequence shown here is derived from an EMBL/GenBank/DDBJ whole genome shotgun (WGS) entry which is preliminary data.</text>
</comment>
<evidence type="ECO:0000259" key="4">
    <source>
        <dbReference type="PROSITE" id="PS50089"/>
    </source>
</evidence>
<organism evidence="5 6">
    <name type="scientific">Steinernema carpocapsae</name>
    <name type="common">Entomopathogenic nematode</name>
    <dbReference type="NCBI Taxonomy" id="34508"/>
    <lineage>
        <taxon>Eukaryota</taxon>
        <taxon>Metazoa</taxon>
        <taxon>Ecdysozoa</taxon>
        <taxon>Nematoda</taxon>
        <taxon>Chromadorea</taxon>
        <taxon>Rhabditida</taxon>
        <taxon>Tylenchina</taxon>
        <taxon>Panagrolaimomorpha</taxon>
        <taxon>Strongyloidoidea</taxon>
        <taxon>Steinernematidae</taxon>
        <taxon>Steinernema</taxon>
    </lineage>
</organism>
<evidence type="ECO:0000313" key="6">
    <source>
        <dbReference type="Proteomes" id="UP000298663"/>
    </source>
</evidence>
<dbReference type="InterPro" id="IPR013083">
    <property type="entry name" value="Znf_RING/FYVE/PHD"/>
</dbReference>
<dbReference type="GO" id="GO:0008270">
    <property type="term" value="F:zinc ion binding"/>
    <property type="evidence" value="ECO:0007669"/>
    <property type="project" value="UniProtKB-KW"/>
</dbReference>
<dbReference type="AlphaFoldDB" id="A0A4U5NJA0"/>